<accession>A0ACC2CJL3</accession>
<proteinExistence type="predicted"/>
<gene>
    <name evidence="1" type="ORF">O6H91_10G095900</name>
</gene>
<protein>
    <submittedName>
        <fullName evidence="1">Uncharacterized protein</fullName>
    </submittedName>
</protein>
<sequence length="954" mass="104110">MAQSSNRMVRTRAAMELKLSILTALNKLADRDTQQMATDDLQKIAETLPPEGVSVILNCLYDVASDQKMVVRRECVRLFSTLALVHGELLSPHLPKIVATIMRRIKDPDSHIRDACVDTMGILAARLSPSGASSDGNAAETTGLTGPLSAFTKPLFDTMNEQSKTAQCGAAMCLARVVESARDPSPGCFQRFLPRIVKFLCNPTFMAKAALLSVVGSLARVAGSTGNQYLVPLVPSVQDSLQSSDWATRKAAADTLTLLGLVLGPSLNKFKESTIAMLETYRFDKVKPVRDSMADAMQVWKNIPDSENDNFATKGISLNDAASISSSLQQVDLASPKSRHVTSETGFSSEKSASSECGLQNAQDKILANISRKKTPSLTDRKLNPDFFRKIESRNQDDWQIEVAVPRGSPSSVSNPPNKGMSEETIQAEANGEEGVMRANASGYTLRNRSVPVDGKENPEQCKRQEDDAYEATDSVKSNGTSEETAAFNFMRSAADPAQSNAWLRADFQQQQHTGNNQTWDSTVPSKNSSVLTQSGEHLTANSCEFVAIQRQLSQVEQEQCNLMDMVQDFIRNCQEGMLGLEARVQRLERAVEDMARNLATSRFSHVNSGNYVSLEAAAGCALPGNYIACSDPLSSRFQNTSENSASFPQRLLAYGGMTSVGRGGREFSSRTMEMGPEMWNDPAGRVLQTALTGQYRSENHSNLQRSHLMAFDDSIKDSRAIHIEGEPPLTRRTWERGSGSIRLGEGPSARSVWQASKDEATLAAIRVAGGDPRATILEIEKKSASNFGLNASERISEALQCQTAEPGNGSSWVLWSQVMEDLHLGDIDSAYEQVLCAGDELLLVRLMGKTGPVLDQLSGGTVSEVLHSVTLFVQQQSFLDCVLPWVQQVLDLIRTNGPDYLNVTTDIKKELVLALHEGSTMDHSESLLAITMLKLARKLGISWSIDSDRNSES</sequence>
<evidence type="ECO:0000313" key="1">
    <source>
        <dbReference type="EMBL" id="KAJ7542231.1"/>
    </source>
</evidence>
<comment type="caution">
    <text evidence="1">The sequence shown here is derived from an EMBL/GenBank/DDBJ whole genome shotgun (WGS) entry which is preliminary data.</text>
</comment>
<reference evidence="2" key="1">
    <citation type="journal article" date="2024" name="Proc. Natl. Acad. Sci. U.S.A.">
        <title>Extraordinary preservation of gene collinearity over three hundred million years revealed in homosporous lycophytes.</title>
        <authorList>
            <person name="Li C."/>
            <person name="Wickell D."/>
            <person name="Kuo L.Y."/>
            <person name="Chen X."/>
            <person name="Nie B."/>
            <person name="Liao X."/>
            <person name="Peng D."/>
            <person name="Ji J."/>
            <person name="Jenkins J."/>
            <person name="Williams M."/>
            <person name="Shu S."/>
            <person name="Plott C."/>
            <person name="Barry K."/>
            <person name="Rajasekar S."/>
            <person name="Grimwood J."/>
            <person name="Han X."/>
            <person name="Sun S."/>
            <person name="Hou Z."/>
            <person name="He W."/>
            <person name="Dai G."/>
            <person name="Sun C."/>
            <person name="Schmutz J."/>
            <person name="Leebens-Mack J.H."/>
            <person name="Li F.W."/>
            <person name="Wang L."/>
        </authorList>
    </citation>
    <scope>NUCLEOTIDE SEQUENCE [LARGE SCALE GENOMIC DNA]</scope>
    <source>
        <strain evidence="2">cv. PW_Plant_1</strain>
    </source>
</reference>
<keyword evidence="2" id="KW-1185">Reference proteome</keyword>
<name>A0ACC2CJL3_DIPCM</name>
<dbReference type="EMBL" id="CM055101">
    <property type="protein sequence ID" value="KAJ7542231.1"/>
    <property type="molecule type" value="Genomic_DNA"/>
</dbReference>
<dbReference type="Proteomes" id="UP001162992">
    <property type="component" value="Chromosome 10"/>
</dbReference>
<organism evidence="1 2">
    <name type="scientific">Diphasiastrum complanatum</name>
    <name type="common">Issler's clubmoss</name>
    <name type="synonym">Lycopodium complanatum</name>
    <dbReference type="NCBI Taxonomy" id="34168"/>
    <lineage>
        <taxon>Eukaryota</taxon>
        <taxon>Viridiplantae</taxon>
        <taxon>Streptophyta</taxon>
        <taxon>Embryophyta</taxon>
        <taxon>Tracheophyta</taxon>
        <taxon>Lycopodiopsida</taxon>
        <taxon>Lycopodiales</taxon>
        <taxon>Lycopodiaceae</taxon>
        <taxon>Lycopodioideae</taxon>
        <taxon>Diphasiastrum</taxon>
    </lineage>
</organism>
<evidence type="ECO:0000313" key="2">
    <source>
        <dbReference type="Proteomes" id="UP001162992"/>
    </source>
</evidence>